<reference evidence="1 2" key="1">
    <citation type="journal article" date="2021" name="Commun. Biol.">
        <title>The genome of Shorea leprosula (Dipterocarpaceae) highlights the ecological relevance of drought in aseasonal tropical rainforests.</title>
        <authorList>
            <person name="Ng K.K.S."/>
            <person name="Kobayashi M.J."/>
            <person name="Fawcett J.A."/>
            <person name="Hatakeyama M."/>
            <person name="Paape T."/>
            <person name="Ng C.H."/>
            <person name="Ang C.C."/>
            <person name="Tnah L.H."/>
            <person name="Lee C.T."/>
            <person name="Nishiyama T."/>
            <person name="Sese J."/>
            <person name="O'Brien M.J."/>
            <person name="Copetti D."/>
            <person name="Mohd Noor M.I."/>
            <person name="Ong R.C."/>
            <person name="Putra M."/>
            <person name="Sireger I.Z."/>
            <person name="Indrioko S."/>
            <person name="Kosugi Y."/>
            <person name="Izuno A."/>
            <person name="Isagi Y."/>
            <person name="Lee S.L."/>
            <person name="Shimizu K.K."/>
        </authorList>
    </citation>
    <scope>NUCLEOTIDE SEQUENCE [LARGE SCALE GENOMIC DNA]</scope>
    <source>
        <strain evidence="1">214</strain>
    </source>
</reference>
<accession>A0AAV5M6H9</accession>
<protein>
    <submittedName>
        <fullName evidence="1">Uncharacterized protein</fullName>
    </submittedName>
</protein>
<dbReference type="EMBL" id="BPVZ01000189">
    <property type="protein sequence ID" value="GKV45047.1"/>
    <property type="molecule type" value="Genomic_DNA"/>
</dbReference>
<gene>
    <name evidence="1" type="ORF">SLEP1_g52175</name>
</gene>
<dbReference type="Proteomes" id="UP001054252">
    <property type="component" value="Unassembled WGS sequence"/>
</dbReference>
<evidence type="ECO:0000313" key="1">
    <source>
        <dbReference type="EMBL" id="GKV45047.1"/>
    </source>
</evidence>
<keyword evidence="2" id="KW-1185">Reference proteome</keyword>
<comment type="caution">
    <text evidence="1">The sequence shown here is derived from an EMBL/GenBank/DDBJ whole genome shotgun (WGS) entry which is preliminary data.</text>
</comment>
<evidence type="ECO:0000313" key="2">
    <source>
        <dbReference type="Proteomes" id="UP001054252"/>
    </source>
</evidence>
<sequence length="38" mass="4179">MLSLFLPLEDFRSLYFAGNGIAGCIENEGLYPSSNLIL</sequence>
<proteinExistence type="predicted"/>
<dbReference type="AlphaFoldDB" id="A0AAV5M6H9"/>
<organism evidence="1 2">
    <name type="scientific">Rubroshorea leprosula</name>
    <dbReference type="NCBI Taxonomy" id="152421"/>
    <lineage>
        <taxon>Eukaryota</taxon>
        <taxon>Viridiplantae</taxon>
        <taxon>Streptophyta</taxon>
        <taxon>Embryophyta</taxon>
        <taxon>Tracheophyta</taxon>
        <taxon>Spermatophyta</taxon>
        <taxon>Magnoliopsida</taxon>
        <taxon>eudicotyledons</taxon>
        <taxon>Gunneridae</taxon>
        <taxon>Pentapetalae</taxon>
        <taxon>rosids</taxon>
        <taxon>malvids</taxon>
        <taxon>Malvales</taxon>
        <taxon>Dipterocarpaceae</taxon>
        <taxon>Rubroshorea</taxon>
    </lineage>
</organism>
<name>A0AAV5M6H9_9ROSI</name>